<keyword evidence="9" id="KW-0732">Signal</keyword>
<protein>
    <recommendedName>
        <fullName evidence="7">Linear primary-alkylsulfatase</fullName>
        <ecNumber evidence="6">3.1.6.21</ecNumber>
    </recommendedName>
    <alternativeName>
        <fullName evidence="8">Type III linear primary-alkylsulfatase</fullName>
    </alternativeName>
</protein>
<evidence type="ECO:0000313" key="12">
    <source>
        <dbReference type="Proteomes" id="UP000522333"/>
    </source>
</evidence>
<organism evidence="11 12">
    <name type="scientific">Desulfovibrio piger</name>
    <dbReference type="NCBI Taxonomy" id="901"/>
    <lineage>
        <taxon>Bacteria</taxon>
        <taxon>Pseudomonadati</taxon>
        <taxon>Thermodesulfobacteriota</taxon>
        <taxon>Desulfovibrionia</taxon>
        <taxon>Desulfovibrionales</taxon>
        <taxon>Desulfovibrionaceae</taxon>
        <taxon>Desulfovibrio</taxon>
    </lineage>
</organism>
<dbReference type="GO" id="GO:0046983">
    <property type="term" value="F:protein dimerization activity"/>
    <property type="evidence" value="ECO:0007669"/>
    <property type="project" value="InterPro"/>
</dbReference>
<dbReference type="SMART" id="SM00849">
    <property type="entry name" value="Lactamase_B"/>
    <property type="match status" value="1"/>
</dbReference>
<evidence type="ECO:0000256" key="9">
    <source>
        <dbReference type="SAM" id="SignalP"/>
    </source>
</evidence>
<dbReference type="GO" id="GO:0046872">
    <property type="term" value="F:metal ion binding"/>
    <property type="evidence" value="ECO:0007669"/>
    <property type="project" value="UniProtKB-KW"/>
</dbReference>
<dbReference type="SUPFAM" id="SSF55718">
    <property type="entry name" value="SCP-like"/>
    <property type="match status" value="1"/>
</dbReference>
<dbReference type="SUPFAM" id="SSF56281">
    <property type="entry name" value="Metallo-hydrolase/oxidoreductase"/>
    <property type="match status" value="1"/>
</dbReference>
<evidence type="ECO:0000256" key="1">
    <source>
        <dbReference type="ARBA" id="ARBA00001947"/>
    </source>
</evidence>
<comment type="cofactor">
    <cofactor evidence="1">
        <name>Zn(2+)</name>
        <dbReference type="ChEBI" id="CHEBI:29105"/>
    </cofactor>
</comment>
<dbReference type="InterPro" id="IPR029229">
    <property type="entry name" value="Alkyl_sulf_C"/>
</dbReference>
<evidence type="ECO:0000256" key="7">
    <source>
        <dbReference type="ARBA" id="ARBA00068034"/>
    </source>
</evidence>
<sequence>MRTLLTSALCAALLSCGPGVAWAAPAPDAADMSKPATEHTRAAHAAMSKEVDFADRQDFQDAQRGFLAPLPDRGRILEANGRETWNLAPYDFLAPAMSRDFPPSVIMPTQAPDTVNPSLWRQSQLVLRDGLYKVVDRLYQIRNADLSNMTIIEGDSGIIVVDPLISAENAAAALKLYYAHRPHKPVVAVIYSHSHVDHYGGVHGVVDEKDVAAGKVRIIAPGGFMEAAVAENVLAGNAMSRRAQYMYGSLLPPSPRGHVGAGLGLATSRGTSGLLEPTHLIEKDGETLQLDGLTFIFQLAPNTEAPAEMHWYIPELKALTAAENCTHTMHNLYTLRGAKARDPLCWSRALDESLQRWGGEAEVLYGMHHWPVWGAERVRTELGLMRDLYRYINDQTLHLANKGQTMLEIAETLRLPPELQRVFSLRGYYGSLNHNAKAVYNYYLGWFDGNPAHLHMLAPVEAARKYVEYMGGADAVLKRARKDFEAGQYRWVAQVLDHVIFAEPDNKAARELAADALEQLGYQAESAPWRNFYLSGARDLRGLPPAVPANAASPVNTQARAMPAALYFDYLGVRLDGIRAQGKTLDLLIRLTDTQEGWELHLANSVLTAHRADRDRRAPLLTCTRLQMMALFEGRLTPEQAVQQGLLQNAAPVKELLSLLDSFRPDFQLVLP</sequence>
<evidence type="ECO:0000256" key="8">
    <source>
        <dbReference type="ARBA" id="ARBA00075789"/>
    </source>
</evidence>
<dbReference type="InterPro" id="IPR029228">
    <property type="entry name" value="Alkyl_sulf_dimr"/>
</dbReference>
<feature type="chain" id="PRO_5032905520" description="Linear primary-alkylsulfatase" evidence="9">
    <location>
        <begin position="24"/>
        <end position="672"/>
    </location>
</feature>
<keyword evidence="2" id="KW-0479">Metal-binding</keyword>
<evidence type="ECO:0000256" key="6">
    <source>
        <dbReference type="ARBA" id="ARBA00066568"/>
    </source>
</evidence>
<dbReference type="InterPro" id="IPR044097">
    <property type="entry name" value="Bds1/SdsA1_MBL-fold"/>
</dbReference>
<proteinExistence type="inferred from homology"/>
<dbReference type="InterPro" id="IPR052195">
    <property type="entry name" value="Bact_Alkyl/Aryl-Sulfatase"/>
</dbReference>
<dbReference type="InterPro" id="IPR038536">
    <property type="entry name" value="Alkyl/aryl-sulf_dimr_sf"/>
</dbReference>
<dbReference type="FunFam" id="1.25.40.880:FF:000001">
    <property type="entry name" value="SDS hydrolase SdsA1"/>
    <property type="match status" value="1"/>
</dbReference>
<accession>A0A848C8T8</accession>
<dbReference type="Gene3D" id="3.60.15.30">
    <property type="entry name" value="Metallo-beta-lactamase domain"/>
    <property type="match status" value="1"/>
</dbReference>
<evidence type="ECO:0000256" key="3">
    <source>
        <dbReference type="ARBA" id="ARBA00022801"/>
    </source>
</evidence>
<dbReference type="GO" id="GO:0018909">
    <property type="term" value="P:dodecyl sulfate metabolic process"/>
    <property type="evidence" value="ECO:0007669"/>
    <property type="project" value="InterPro"/>
</dbReference>
<dbReference type="GO" id="GO:0018741">
    <property type="term" value="F:linear primary-alkylsulfatase activity"/>
    <property type="evidence" value="ECO:0007669"/>
    <property type="project" value="UniProtKB-EC"/>
</dbReference>
<dbReference type="InterPro" id="IPR036866">
    <property type="entry name" value="RibonucZ/Hydroxyglut_hydro"/>
</dbReference>
<dbReference type="Pfam" id="PF00753">
    <property type="entry name" value="Lactamase_B"/>
    <property type="match status" value="1"/>
</dbReference>
<dbReference type="PANTHER" id="PTHR43223:SF1">
    <property type="entry name" value="ALKYL_ARYL-SULFATASE BDS1"/>
    <property type="match status" value="1"/>
</dbReference>
<keyword evidence="4" id="KW-0862">Zinc</keyword>
<dbReference type="FunFam" id="3.60.15.30:FF:000001">
    <property type="entry name" value="Alkyl/aryl-sulfatase BDS1"/>
    <property type="match status" value="1"/>
</dbReference>
<reference evidence="11 12" key="1">
    <citation type="submission" date="2020-04" db="EMBL/GenBank/DDBJ databases">
        <authorList>
            <person name="Hitch T.C.A."/>
            <person name="Wylensek D."/>
            <person name="Clavel T."/>
        </authorList>
    </citation>
    <scope>NUCLEOTIDE SEQUENCE [LARGE SCALE GENOMIC DNA]</scope>
    <source>
        <strain evidence="11 12">PG-251-APC-1</strain>
    </source>
</reference>
<evidence type="ECO:0000313" key="11">
    <source>
        <dbReference type="EMBL" id="NME51085.1"/>
    </source>
</evidence>
<dbReference type="Gene3D" id="1.25.40.880">
    <property type="entry name" value="Alkyl sulfatase, dimerisation domain"/>
    <property type="match status" value="1"/>
</dbReference>
<dbReference type="RefSeq" id="WP_168934575.1">
    <property type="nucleotide sequence ID" value="NZ_JABAFY010000002.1"/>
</dbReference>
<evidence type="ECO:0000259" key="10">
    <source>
        <dbReference type="SMART" id="SM00849"/>
    </source>
</evidence>
<dbReference type="AlphaFoldDB" id="A0A848C8T8"/>
<gene>
    <name evidence="11" type="ORF">HF854_00760</name>
</gene>
<feature type="signal peptide" evidence="9">
    <location>
        <begin position="1"/>
        <end position="23"/>
    </location>
</feature>
<dbReference type="Gene3D" id="3.30.1050.10">
    <property type="entry name" value="SCP2 sterol-binding domain"/>
    <property type="match status" value="1"/>
</dbReference>
<dbReference type="EC" id="3.1.6.21" evidence="6"/>
<dbReference type="Pfam" id="PF14863">
    <property type="entry name" value="Alkyl_sulf_dimr"/>
    <property type="match status" value="1"/>
</dbReference>
<dbReference type="Pfam" id="PF14864">
    <property type="entry name" value="Alkyl_sulf_C"/>
    <property type="match status" value="1"/>
</dbReference>
<dbReference type="InterPro" id="IPR036527">
    <property type="entry name" value="SCP2_sterol-bd_dom_sf"/>
</dbReference>
<evidence type="ECO:0000256" key="2">
    <source>
        <dbReference type="ARBA" id="ARBA00022723"/>
    </source>
</evidence>
<evidence type="ECO:0000256" key="4">
    <source>
        <dbReference type="ARBA" id="ARBA00022833"/>
    </source>
</evidence>
<name>A0A848C8T8_9BACT</name>
<dbReference type="Proteomes" id="UP000522333">
    <property type="component" value="Unassembled WGS sequence"/>
</dbReference>
<comment type="caution">
    <text evidence="11">The sequence shown here is derived from an EMBL/GenBank/DDBJ whole genome shotgun (WGS) entry which is preliminary data.</text>
</comment>
<dbReference type="EMBL" id="JABAFY010000002">
    <property type="protein sequence ID" value="NME51085.1"/>
    <property type="molecule type" value="Genomic_DNA"/>
</dbReference>
<feature type="domain" description="Metallo-beta-lactamase" evidence="10">
    <location>
        <begin position="146"/>
        <end position="368"/>
    </location>
</feature>
<keyword evidence="3 11" id="KW-0378">Hydrolase</keyword>
<evidence type="ECO:0000256" key="5">
    <source>
        <dbReference type="ARBA" id="ARBA00033751"/>
    </source>
</evidence>
<dbReference type="PROSITE" id="PS51257">
    <property type="entry name" value="PROKAR_LIPOPROTEIN"/>
    <property type="match status" value="1"/>
</dbReference>
<dbReference type="PANTHER" id="PTHR43223">
    <property type="entry name" value="ALKYL/ARYL-SULFATASE"/>
    <property type="match status" value="1"/>
</dbReference>
<comment type="similarity">
    <text evidence="5">Belongs to the metallo-beta-lactamase superfamily. Type III sulfatase family.</text>
</comment>
<dbReference type="CDD" id="cd07710">
    <property type="entry name" value="arylsulfatase_Sdsa1-like_MBL-fold"/>
    <property type="match status" value="1"/>
</dbReference>
<dbReference type="InterPro" id="IPR001279">
    <property type="entry name" value="Metallo-B-lactamas"/>
</dbReference>